<gene>
    <name evidence="1" type="ORF">GA0070611_2365</name>
</gene>
<protein>
    <submittedName>
        <fullName evidence="1">Uncharacterized protein</fullName>
    </submittedName>
</protein>
<reference evidence="2" key="1">
    <citation type="submission" date="2016-06" db="EMBL/GenBank/DDBJ databases">
        <authorList>
            <person name="Varghese N."/>
            <person name="Submissions Spin"/>
        </authorList>
    </citation>
    <scope>NUCLEOTIDE SEQUENCE [LARGE SCALE GENOMIC DNA]</scope>
    <source>
        <strain evidence="2">DSM 44815</strain>
    </source>
</reference>
<dbReference type="AlphaFoldDB" id="A0A1A8ZHQ5"/>
<evidence type="ECO:0000313" key="2">
    <source>
        <dbReference type="Proteomes" id="UP000199385"/>
    </source>
</evidence>
<dbReference type="RefSeq" id="WP_269456360.1">
    <property type="nucleotide sequence ID" value="NZ_LT594323.1"/>
</dbReference>
<dbReference type="EMBL" id="LT594323">
    <property type="protein sequence ID" value="SBT43560.1"/>
    <property type="molecule type" value="Genomic_DNA"/>
</dbReference>
<keyword evidence="2" id="KW-1185">Reference proteome</keyword>
<name>A0A1A8ZHQ5_9ACTN</name>
<dbReference type="Proteomes" id="UP000199385">
    <property type="component" value="Chromosome I"/>
</dbReference>
<accession>A0A1A8ZHQ5</accession>
<dbReference type="STRING" id="261654.GA0070611_2365"/>
<organism evidence="1 2">
    <name type="scientific">Micromonospora auratinigra</name>
    <dbReference type="NCBI Taxonomy" id="261654"/>
    <lineage>
        <taxon>Bacteria</taxon>
        <taxon>Bacillati</taxon>
        <taxon>Actinomycetota</taxon>
        <taxon>Actinomycetes</taxon>
        <taxon>Micromonosporales</taxon>
        <taxon>Micromonosporaceae</taxon>
        <taxon>Micromonospora</taxon>
    </lineage>
</organism>
<evidence type="ECO:0000313" key="1">
    <source>
        <dbReference type="EMBL" id="SBT43560.1"/>
    </source>
</evidence>
<proteinExistence type="predicted"/>
<sequence>MRVHNSVMGGGLSFAVEVNEGFRFVRAVDALRYFRLSSSRTC</sequence>